<feature type="compositionally biased region" description="Polar residues" evidence="1">
    <location>
        <begin position="90"/>
        <end position="108"/>
    </location>
</feature>
<reference evidence="2" key="1">
    <citation type="submission" date="2023-01" db="EMBL/GenBank/DDBJ databases">
        <title>Colletotrichum chrysophilum M932 genome sequence.</title>
        <authorList>
            <person name="Baroncelli R."/>
        </authorList>
    </citation>
    <scope>NUCLEOTIDE SEQUENCE</scope>
    <source>
        <strain evidence="2">M932</strain>
    </source>
</reference>
<gene>
    <name evidence="2" type="ORF">CCHR01_01004</name>
</gene>
<feature type="region of interest" description="Disordered" evidence="1">
    <location>
        <begin position="88"/>
        <end position="108"/>
    </location>
</feature>
<evidence type="ECO:0000313" key="3">
    <source>
        <dbReference type="Proteomes" id="UP001243330"/>
    </source>
</evidence>
<keyword evidence="3" id="KW-1185">Reference proteome</keyword>
<feature type="region of interest" description="Disordered" evidence="1">
    <location>
        <begin position="174"/>
        <end position="195"/>
    </location>
</feature>
<protein>
    <submittedName>
        <fullName evidence="2">Uncharacterized protein</fullName>
    </submittedName>
</protein>
<sequence>MRALTSFVVWGLLEDNVITISALRSQLQASTVWVPTANPLRLSAKTAAGKTYATPKSLPEPTSRRTIVGEPQDPFVRAADDHVHPLAAPSVQSASPQTQPSARRASTSKEISFHRDLITASSAHNASVPNIREERRQSHYGRPNVPGFNMDEPVTIYPQQRICSICDRARAEPAEDVTRTDMRPSPAPTAARDVVPRPTGFAGLVIEMETPRLAGRAGLDRRPPGGTQYMTLRLHDVVVRRLEIPHRLPDGGRSSTLCFPVVDGVVRRLEASHRLPDVNGGILGRLEARHHPIARNTLCLGARCVDAAKNPSARRELACVSVASMHSNAWERRAGTMRNAGEAGMDTVNGDSFRVLFWLWANPIRAVSVFERCSSSRCRTQYQNAL</sequence>
<proteinExistence type="predicted"/>
<evidence type="ECO:0000313" key="2">
    <source>
        <dbReference type="EMBL" id="KAK1856433.1"/>
    </source>
</evidence>
<dbReference type="EMBL" id="JAQOWY010000009">
    <property type="protein sequence ID" value="KAK1856433.1"/>
    <property type="molecule type" value="Genomic_DNA"/>
</dbReference>
<organism evidence="2 3">
    <name type="scientific">Colletotrichum chrysophilum</name>
    <dbReference type="NCBI Taxonomy" id="1836956"/>
    <lineage>
        <taxon>Eukaryota</taxon>
        <taxon>Fungi</taxon>
        <taxon>Dikarya</taxon>
        <taxon>Ascomycota</taxon>
        <taxon>Pezizomycotina</taxon>
        <taxon>Sordariomycetes</taxon>
        <taxon>Hypocreomycetidae</taxon>
        <taxon>Glomerellales</taxon>
        <taxon>Glomerellaceae</taxon>
        <taxon>Colletotrichum</taxon>
        <taxon>Colletotrichum gloeosporioides species complex</taxon>
    </lineage>
</organism>
<name>A0AAD9AXF1_9PEZI</name>
<dbReference type="Proteomes" id="UP001243330">
    <property type="component" value="Unassembled WGS sequence"/>
</dbReference>
<dbReference type="AlphaFoldDB" id="A0AAD9AXF1"/>
<comment type="caution">
    <text evidence="2">The sequence shown here is derived from an EMBL/GenBank/DDBJ whole genome shotgun (WGS) entry which is preliminary data.</text>
</comment>
<evidence type="ECO:0000256" key="1">
    <source>
        <dbReference type="SAM" id="MobiDB-lite"/>
    </source>
</evidence>
<accession>A0AAD9AXF1</accession>